<gene>
    <name evidence="2" type="ORF">HaLaN_20517</name>
</gene>
<dbReference type="AlphaFoldDB" id="A0A699ZK09"/>
<organism evidence="2 3">
    <name type="scientific">Haematococcus lacustris</name>
    <name type="common">Green alga</name>
    <name type="synonym">Haematococcus pluvialis</name>
    <dbReference type="NCBI Taxonomy" id="44745"/>
    <lineage>
        <taxon>Eukaryota</taxon>
        <taxon>Viridiplantae</taxon>
        <taxon>Chlorophyta</taxon>
        <taxon>core chlorophytes</taxon>
        <taxon>Chlorophyceae</taxon>
        <taxon>CS clade</taxon>
        <taxon>Chlamydomonadales</taxon>
        <taxon>Haematococcaceae</taxon>
        <taxon>Haematococcus</taxon>
    </lineage>
</organism>
<sequence>MLAAGLVARTYQGSCSPCNSCNTINTKQEAGLLEAGAWCWVRGLAVACVRQCKPGWELCGVEEAVAAEAREHAALVKRTLESLEKQLQDRFVAAGQVEPGSYERGCQCAAPLGTALLEVTKPDKVPGSCWTPYTQQLANVCQPGGGAAKAGGGRRSLARCGKEEACCGRQQRAAGAGGSCEESRGRRERREEDVGLGTDEEPLIKIL</sequence>
<evidence type="ECO:0000256" key="1">
    <source>
        <dbReference type="SAM" id="MobiDB-lite"/>
    </source>
</evidence>
<keyword evidence="3" id="KW-1185">Reference proteome</keyword>
<name>A0A699ZK09_HAELA</name>
<accession>A0A699ZK09</accession>
<dbReference type="Proteomes" id="UP000485058">
    <property type="component" value="Unassembled WGS sequence"/>
</dbReference>
<dbReference type="EMBL" id="BLLF01002165">
    <property type="protein sequence ID" value="GFH22973.1"/>
    <property type="molecule type" value="Genomic_DNA"/>
</dbReference>
<protein>
    <submittedName>
        <fullName evidence="2">Uncharacterized protein</fullName>
    </submittedName>
</protein>
<feature type="compositionally biased region" description="Basic and acidic residues" evidence="1">
    <location>
        <begin position="181"/>
        <end position="193"/>
    </location>
</feature>
<comment type="caution">
    <text evidence="2">The sequence shown here is derived from an EMBL/GenBank/DDBJ whole genome shotgun (WGS) entry which is preliminary data.</text>
</comment>
<proteinExistence type="predicted"/>
<feature type="region of interest" description="Disordered" evidence="1">
    <location>
        <begin position="170"/>
        <end position="201"/>
    </location>
</feature>
<evidence type="ECO:0000313" key="2">
    <source>
        <dbReference type="EMBL" id="GFH22973.1"/>
    </source>
</evidence>
<evidence type="ECO:0000313" key="3">
    <source>
        <dbReference type="Proteomes" id="UP000485058"/>
    </source>
</evidence>
<reference evidence="2 3" key="1">
    <citation type="submission" date="2020-02" db="EMBL/GenBank/DDBJ databases">
        <title>Draft genome sequence of Haematococcus lacustris strain NIES-144.</title>
        <authorList>
            <person name="Morimoto D."/>
            <person name="Nakagawa S."/>
            <person name="Yoshida T."/>
            <person name="Sawayama S."/>
        </authorList>
    </citation>
    <scope>NUCLEOTIDE SEQUENCE [LARGE SCALE GENOMIC DNA]</scope>
    <source>
        <strain evidence="2 3">NIES-144</strain>
    </source>
</reference>